<keyword evidence="3" id="KW-0732">Signal</keyword>
<comment type="subcellular location">
    <subcellularLocation>
        <location evidence="1">Secreted</location>
    </subcellularLocation>
</comment>
<evidence type="ECO:0000256" key="3">
    <source>
        <dbReference type="ARBA" id="ARBA00022729"/>
    </source>
</evidence>
<evidence type="ECO:0000313" key="7">
    <source>
        <dbReference type="Proteomes" id="UP000177594"/>
    </source>
</evidence>
<feature type="transmembrane region" description="Helical" evidence="4">
    <location>
        <begin position="248"/>
        <end position="270"/>
    </location>
</feature>
<keyword evidence="4" id="KW-1133">Transmembrane helix</keyword>
<evidence type="ECO:0000313" key="6">
    <source>
        <dbReference type="EMBL" id="OGM98381.1"/>
    </source>
</evidence>
<dbReference type="InterPro" id="IPR033764">
    <property type="entry name" value="Sdr_B"/>
</dbReference>
<organism evidence="6 7">
    <name type="scientific">Candidatus Yanofskybacteria bacterium RIFCSPHIGHO2_01_FULL_39_8b</name>
    <dbReference type="NCBI Taxonomy" id="1802659"/>
    <lineage>
        <taxon>Bacteria</taxon>
        <taxon>Candidatus Yanofskyibacteriota</taxon>
    </lineage>
</organism>
<dbReference type="Gene3D" id="2.60.40.10">
    <property type="entry name" value="Immunoglobulins"/>
    <property type="match status" value="1"/>
</dbReference>
<feature type="domain" description="SD-repeat containing protein B" evidence="5">
    <location>
        <begin position="40"/>
        <end position="125"/>
    </location>
</feature>
<keyword evidence="4" id="KW-0812">Transmembrane</keyword>
<dbReference type="AlphaFoldDB" id="A0A1F8EBT7"/>
<gene>
    <name evidence="6" type="ORF">A2817_03240</name>
</gene>
<dbReference type="Proteomes" id="UP000177594">
    <property type="component" value="Unassembled WGS sequence"/>
</dbReference>
<dbReference type="InterPro" id="IPR043993">
    <property type="entry name" value="T4SS_pilin"/>
</dbReference>
<sequence length="323" mass="35377">MKKIVLRKCGLLLHILVLCLFFSTIFFNFAQAQSTFTIFGYVFTDSNSNEIRDGGETIWPGRTVELYTGPEYVPGIPTIAVIEYVRSTTTDGNGFYIFSGLTGGENWRVRHYPPPSGYDHTTDDSIPFVNVQSNKTHDFGLVLLATPTPLPPTPVPPTPTPLPPTPVPPTPTPLICGLPPQQCVNPPAGCSWGSFGRNANNCIISCSNLVCLQPTPIPPPEIQEIKPIRWGIYNPLAGNPQPQNVVELIILVSDWIFNIAGSLIVILIIYSGVRFLISRGNPSEIQKARGILYWALVGFAVVMIGKGFIYLVESILNGVKPIF</sequence>
<dbReference type="Pfam" id="PF17210">
    <property type="entry name" value="SdrD_B"/>
    <property type="match status" value="1"/>
</dbReference>
<protein>
    <recommendedName>
        <fullName evidence="5">SD-repeat containing protein B domain-containing protein</fullName>
    </recommendedName>
</protein>
<comment type="caution">
    <text evidence="6">The sequence shown here is derived from an EMBL/GenBank/DDBJ whole genome shotgun (WGS) entry which is preliminary data.</text>
</comment>
<dbReference type="Pfam" id="PF18895">
    <property type="entry name" value="T4SS_pilin"/>
    <property type="match status" value="1"/>
</dbReference>
<evidence type="ECO:0000256" key="4">
    <source>
        <dbReference type="SAM" id="Phobius"/>
    </source>
</evidence>
<keyword evidence="2" id="KW-0964">Secreted</keyword>
<reference evidence="6 7" key="1">
    <citation type="journal article" date="2016" name="Nat. Commun.">
        <title>Thousands of microbial genomes shed light on interconnected biogeochemical processes in an aquifer system.</title>
        <authorList>
            <person name="Anantharaman K."/>
            <person name="Brown C.T."/>
            <person name="Hug L.A."/>
            <person name="Sharon I."/>
            <person name="Castelle C.J."/>
            <person name="Probst A.J."/>
            <person name="Thomas B.C."/>
            <person name="Singh A."/>
            <person name="Wilkins M.J."/>
            <person name="Karaoz U."/>
            <person name="Brodie E.L."/>
            <person name="Williams K.H."/>
            <person name="Hubbard S.S."/>
            <person name="Banfield J.F."/>
        </authorList>
    </citation>
    <scope>NUCLEOTIDE SEQUENCE [LARGE SCALE GENOMIC DNA]</scope>
</reference>
<evidence type="ECO:0000256" key="1">
    <source>
        <dbReference type="ARBA" id="ARBA00004613"/>
    </source>
</evidence>
<evidence type="ECO:0000259" key="5">
    <source>
        <dbReference type="Pfam" id="PF17210"/>
    </source>
</evidence>
<dbReference type="SUPFAM" id="SSF117074">
    <property type="entry name" value="Hypothetical protein PA1324"/>
    <property type="match status" value="1"/>
</dbReference>
<dbReference type="GO" id="GO:0005576">
    <property type="term" value="C:extracellular region"/>
    <property type="evidence" value="ECO:0007669"/>
    <property type="project" value="UniProtKB-SubCell"/>
</dbReference>
<proteinExistence type="predicted"/>
<dbReference type="EMBL" id="MGIZ01000040">
    <property type="protein sequence ID" value="OGM98381.1"/>
    <property type="molecule type" value="Genomic_DNA"/>
</dbReference>
<dbReference type="InterPro" id="IPR013783">
    <property type="entry name" value="Ig-like_fold"/>
</dbReference>
<keyword evidence="4" id="KW-0472">Membrane</keyword>
<feature type="transmembrane region" description="Helical" evidence="4">
    <location>
        <begin position="291"/>
        <end position="312"/>
    </location>
</feature>
<accession>A0A1F8EBT7</accession>
<evidence type="ECO:0000256" key="2">
    <source>
        <dbReference type="ARBA" id="ARBA00022525"/>
    </source>
</evidence>
<name>A0A1F8EBT7_9BACT</name>